<evidence type="ECO:0000313" key="2">
    <source>
        <dbReference type="EMBL" id="PLW55611.1"/>
    </source>
</evidence>
<gene>
    <name evidence="2" type="ORF">PCANC_03545</name>
</gene>
<name>A0A2N5W034_9BASI</name>
<evidence type="ECO:0000313" key="3">
    <source>
        <dbReference type="Proteomes" id="UP000235388"/>
    </source>
</evidence>
<dbReference type="Proteomes" id="UP000235388">
    <property type="component" value="Unassembled WGS sequence"/>
</dbReference>
<feature type="transmembrane region" description="Helical" evidence="1">
    <location>
        <begin position="21"/>
        <end position="41"/>
    </location>
</feature>
<keyword evidence="3" id="KW-1185">Reference proteome</keyword>
<comment type="caution">
    <text evidence="2">The sequence shown here is derived from an EMBL/GenBank/DDBJ whole genome shotgun (WGS) entry which is preliminary data.</text>
</comment>
<keyword evidence="1" id="KW-0472">Membrane</keyword>
<sequence>MLQAVRLKRYLYRRRGNFDLHLLRLYVGMYTADCMTFRVVLPSELACRQLYQRYGASANLASLLDHAACTLGERTTPVSSVPLAPVSAPSAAELVDNFSLHRLHLYSALDWYHILAVVKGTMSAPCDLDLVAHATLYLANDITVPYYPDQEPETDWMAMKLEAVEDFLREQEVYSPLICHTQPNLEPAATSLTAKGKECARSPAVKTEPADDHGLLPATLMRPRLANAEGSAAAMQPLPASSDMRMIVDQDDLSRQTEQVAVPMPVSNRAPFVNLATRAKHLYAGPRAASIIYLASRHPDDANIVPPPNYLSLTLSEINRLLHDSRLFQYCFVYTPGHIRGLAYDVLAKLILFMLFYEPASAQETSARVYLYRAIQSHFNRRL</sequence>
<accession>A0A2N5W034</accession>
<keyword evidence="1" id="KW-1133">Transmembrane helix</keyword>
<keyword evidence="1" id="KW-0812">Transmembrane</keyword>
<protein>
    <submittedName>
        <fullName evidence="2">Uncharacterized protein</fullName>
    </submittedName>
</protein>
<proteinExistence type="predicted"/>
<organism evidence="2 3">
    <name type="scientific">Puccinia coronata f. sp. avenae</name>
    <dbReference type="NCBI Taxonomy" id="200324"/>
    <lineage>
        <taxon>Eukaryota</taxon>
        <taxon>Fungi</taxon>
        <taxon>Dikarya</taxon>
        <taxon>Basidiomycota</taxon>
        <taxon>Pucciniomycotina</taxon>
        <taxon>Pucciniomycetes</taxon>
        <taxon>Pucciniales</taxon>
        <taxon>Pucciniaceae</taxon>
        <taxon>Puccinia</taxon>
    </lineage>
</organism>
<reference evidence="2 3" key="1">
    <citation type="submission" date="2017-11" db="EMBL/GenBank/DDBJ databases">
        <title>De novo assembly and phasing of dikaryotic genomes from two isolates of Puccinia coronata f. sp. avenae, the causal agent of oat crown rust.</title>
        <authorList>
            <person name="Miller M.E."/>
            <person name="Zhang Y."/>
            <person name="Omidvar V."/>
            <person name="Sperschneider J."/>
            <person name="Schwessinger B."/>
            <person name="Raley C."/>
            <person name="Palmer J.M."/>
            <person name="Garnica D."/>
            <person name="Upadhyaya N."/>
            <person name="Rathjen J."/>
            <person name="Taylor J.M."/>
            <person name="Park R.F."/>
            <person name="Dodds P.N."/>
            <person name="Hirsch C.D."/>
            <person name="Kianian S.F."/>
            <person name="Figueroa M."/>
        </authorList>
    </citation>
    <scope>NUCLEOTIDE SEQUENCE [LARGE SCALE GENOMIC DNA]</scope>
    <source>
        <strain evidence="2">12NC29</strain>
    </source>
</reference>
<dbReference type="EMBL" id="PGCJ01000030">
    <property type="protein sequence ID" value="PLW55611.1"/>
    <property type="molecule type" value="Genomic_DNA"/>
</dbReference>
<evidence type="ECO:0000256" key="1">
    <source>
        <dbReference type="SAM" id="Phobius"/>
    </source>
</evidence>
<dbReference type="AlphaFoldDB" id="A0A2N5W034"/>